<dbReference type="SUPFAM" id="SSF57716">
    <property type="entry name" value="Glucocorticoid receptor-like (DNA-binding domain)"/>
    <property type="match status" value="1"/>
</dbReference>
<dbReference type="Gene3D" id="3.40.390.10">
    <property type="entry name" value="Collagenase (Catalytic Domain)"/>
    <property type="match status" value="1"/>
</dbReference>
<dbReference type="Pfam" id="PF05485">
    <property type="entry name" value="THAP"/>
    <property type="match status" value="1"/>
</dbReference>
<dbReference type="GO" id="GO:0004222">
    <property type="term" value="F:metalloendopeptidase activity"/>
    <property type="evidence" value="ECO:0007669"/>
    <property type="project" value="InterPro"/>
</dbReference>
<organism evidence="12 13">
    <name type="scientific">Microctonus hyperodae</name>
    <name type="common">Parasitoid wasp</name>
    <dbReference type="NCBI Taxonomy" id="165561"/>
    <lineage>
        <taxon>Eukaryota</taxon>
        <taxon>Metazoa</taxon>
        <taxon>Ecdysozoa</taxon>
        <taxon>Arthropoda</taxon>
        <taxon>Hexapoda</taxon>
        <taxon>Insecta</taxon>
        <taxon>Pterygota</taxon>
        <taxon>Neoptera</taxon>
        <taxon>Endopterygota</taxon>
        <taxon>Hymenoptera</taxon>
        <taxon>Apocrita</taxon>
        <taxon>Ichneumonoidea</taxon>
        <taxon>Braconidae</taxon>
        <taxon>Euphorinae</taxon>
        <taxon>Microctonus</taxon>
    </lineage>
</organism>
<evidence type="ECO:0000256" key="6">
    <source>
        <dbReference type="PROSITE-ProRule" id="PRU00276"/>
    </source>
</evidence>
<evidence type="ECO:0000259" key="10">
    <source>
        <dbReference type="PROSITE" id="PS50215"/>
    </source>
</evidence>
<dbReference type="InterPro" id="IPR001590">
    <property type="entry name" value="Peptidase_M12B"/>
</dbReference>
<evidence type="ECO:0000313" key="13">
    <source>
        <dbReference type="Proteomes" id="UP001168972"/>
    </source>
</evidence>
<dbReference type="SMART" id="SM00980">
    <property type="entry name" value="THAP"/>
    <property type="match status" value="1"/>
</dbReference>
<dbReference type="InterPro" id="IPR028226">
    <property type="entry name" value="LIN37"/>
</dbReference>
<dbReference type="AlphaFoldDB" id="A0AA39FS14"/>
<feature type="binding site" evidence="6">
    <location>
        <position position="148"/>
    </location>
    <ligand>
        <name>Zn(2+)</name>
        <dbReference type="ChEBI" id="CHEBI:29105"/>
        <note>catalytic</note>
    </ligand>
</feature>
<comment type="caution">
    <text evidence="6">Lacks conserved residue(s) required for the propagation of feature annotation.</text>
</comment>
<proteinExistence type="predicted"/>
<name>A0AA39FS14_MICHY</name>
<evidence type="ECO:0000259" key="9">
    <source>
        <dbReference type="PROSITE" id="PS50214"/>
    </source>
</evidence>
<dbReference type="Pfam" id="PF01421">
    <property type="entry name" value="Reprolysin"/>
    <property type="match status" value="1"/>
</dbReference>
<dbReference type="SUPFAM" id="SSF57552">
    <property type="entry name" value="Blood coagulation inhibitor (disintegrin)"/>
    <property type="match status" value="1"/>
</dbReference>
<dbReference type="InterPro" id="IPR001762">
    <property type="entry name" value="Disintegrin_dom"/>
</dbReference>
<evidence type="ECO:0000256" key="5">
    <source>
        <dbReference type="ARBA" id="ARBA00023157"/>
    </source>
</evidence>
<evidence type="ECO:0000259" key="11">
    <source>
        <dbReference type="PROSITE" id="PS50950"/>
    </source>
</evidence>
<feature type="binding site" evidence="6">
    <location>
        <position position="152"/>
    </location>
    <ligand>
        <name>Zn(2+)</name>
        <dbReference type="ChEBI" id="CHEBI:29105"/>
        <note>catalytic</note>
    </ligand>
</feature>
<dbReference type="CDD" id="cd04269">
    <property type="entry name" value="ZnMc_adamalysin_II_like"/>
    <property type="match status" value="1"/>
</dbReference>
<protein>
    <recommendedName>
        <fullName evidence="14">Disintegrin and metalloproteinase domain-containing protein 12</fullName>
    </recommendedName>
</protein>
<evidence type="ECO:0000256" key="8">
    <source>
        <dbReference type="SAM" id="MobiDB-lite"/>
    </source>
</evidence>
<dbReference type="GO" id="GO:0017053">
    <property type="term" value="C:transcription repressor complex"/>
    <property type="evidence" value="ECO:0007669"/>
    <property type="project" value="InterPro"/>
</dbReference>
<reference evidence="12" key="1">
    <citation type="journal article" date="2023" name="bioRxiv">
        <title>Scaffold-level genome assemblies of two parasitoid biocontrol wasps reveal the parthenogenesis mechanism and an associated novel virus.</title>
        <authorList>
            <person name="Inwood S."/>
            <person name="Skelly J."/>
            <person name="Guhlin J."/>
            <person name="Harrop T."/>
            <person name="Goldson S."/>
            <person name="Dearden P."/>
        </authorList>
    </citation>
    <scope>NUCLEOTIDE SEQUENCE</scope>
    <source>
        <strain evidence="12">Lincoln</strain>
        <tissue evidence="12">Whole body</tissue>
    </source>
</reference>
<dbReference type="GO" id="GO:0006508">
    <property type="term" value="P:proteolysis"/>
    <property type="evidence" value="ECO:0007669"/>
    <property type="project" value="InterPro"/>
</dbReference>
<keyword evidence="1 6" id="KW-0479">Metal-binding</keyword>
<comment type="caution">
    <text evidence="12">The sequence shown here is derived from an EMBL/GenBank/DDBJ whole genome shotgun (WGS) entry which is preliminary data.</text>
</comment>
<dbReference type="InterPro" id="IPR024079">
    <property type="entry name" value="MetalloPept_cat_dom_sf"/>
</dbReference>
<dbReference type="InterPro" id="IPR006612">
    <property type="entry name" value="THAP_Znf"/>
</dbReference>
<evidence type="ECO:0000256" key="3">
    <source>
        <dbReference type="ARBA" id="ARBA00022833"/>
    </source>
</evidence>
<dbReference type="SUPFAM" id="SSF55486">
    <property type="entry name" value="Metalloproteases ('zincins'), catalytic domain"/>
    <property type="match status" value="1"/>
</dbReference>
<evidence type="ECO:0000256" key="4">
    <source>
        <dbReference type="ARBA" id="ARBA00023125"/>
    </source>
</evidence>
<dbReference type="Gene3D" id="4.10.70.10">
    <property type="entry name" value="Disintegrin domain"/>
    <property type="match status" value="1"/>
</dbReference>
<feature type="domain" description="Disintegrin" evidence="9">
    <location>
        <begin position="219"/>
        <end position="271"/>
    </location>
</feature>
<dbReference type="GO" id="GO:0008270">
    <property type="term" value="F:zinc ion binding"/>
    <property type="evidence" value="ECO:0007669"/>
    <property type="project" value="UniProtKB-KW"/>
</dbReference>
<keyword evidence="3 6" id="KW-0862">Zinc</keyword>
<feature type="region of interest" description="Disordered" evidence="8">
    <location>
        <begin position="465"/>
        <end position="508"/>
    </location>
</feature>
<evidence type="ECO:0000313" key="12">
    <source>
        <dbReference type="EMBL" id="KAK0174481.1"/>
    </source>
</evidence>
<evidence type="ECO:0000256" key="1">
    <source>
        <dbReference type="ARBA" id="ARBA00022723"/>
    </source>
</evidence>
<evidence type="ECO:0008006" key="14">
    <source>
        <dbReference type="Google" id="ProtNLM"/>
    </source>
</evidence>
<dbReference type="PROSITE" id="PS50215">
    <property type="entry name" value="ADAM_MEPRO"/>
    <property type="match status" value="1"/>
</dbReference>
<evidence type="ECO:0000256" key="7">
    <source>
        <dbReference type="PROSITE-ProRule" id="PRU00309"/>
    </source>
</evidence>
<feature type="binding site" evidence="6">
    <location>
        <position position="158"/>
    </location>
    <ligand>
        <name>Zn(2+)</name>
        <dbReference type="ChEBI" id="CHEBI:29105"/>
        <note>catalytic</note>
    </ligand>
</feature>
<keyword evidence="2 7" id="KW-0863">Zinc-finger</keyword>
<keyword evidence="13" id="KW-1185">Reference proteome</keyword>
<dbReference type="FunFam" id="3.40.390.10:FF:000002">
    <property type="entry name" value="Disintegrin and metalloproteinase domain-containing protein 22"/>
    <property type="match status" value="1"/>
</dbReference>
<dbReference type="Pfam" id="PF00200">
    <property type="entry name" value="Disintegrin"/>
    <property type="match status" value="1"/>
</dbReference>
<feature type="domain" description="THAP-type" evidence="11">
    <location>
        <begin position="308"/>
        <end position="404"/>
    </location>
</feature>
<dbReference type="SMART" id="SM00050">
    <property type="entry name" value="DISIN"/>
    <property type="match status" value="1"/>
</dbReference>
<dbReference type="EMBL" id="JAQQBR010000006">
    <property type="protein sequence ID" value="KAK0174481.1"/>
    <property type="molecule type" value="Genomic_DNA"/>
</dbReference>
<feature type="domain" description="Peptidase M12B" evidence="10">
    <location>
        <begin position="5"/>
        <end position="214"/>
    </location>
</feature>
<keyword evidence="5" id="KW-1015">Disulfide bond</keyword>
<dbReference type="Proteomes" id="UP001168972">
    <property type="component" value="Unassembled WGS sequence"/>
</dbReference>
<dbReference type="PANTHER" id="PTHR11905:SF237">
    <property type="entry name" value="MIND-MELD, ISOFORM J"/>
    <property type="match status" value="1"/>
</dbReference>
<dbReference type="GO" id="GO:0003677">
    <property type="term" value="F:DNA binding"/>
    <property type="evidence" value="ECO:0007669"/>
    <property type="project" value="UniProtKB-UniRule"/>
</dbReference>
<dbReference type="InterPro" id="IPR036436">
    <property type="entry name" value="Disintegrin_dom_sf"/>
</dbReference>
<dbReference type="PROSITE" id="PS50950">
    <property type="entry name" value="ZF_THAP"/>
    <property type="match status" value="1"/>
</dbReference>
<keyword evidence="4 7" id="KW-0238">DNA-binding</keyword>
<gene>
    <name evidence="12" type="ORF">PV327_010244</name>
</gene>
<dbReference type="InterPro" id="IPR034027">
    <property type="entry name" value="Reprolysin_adamalysin"/>
</dbReference>
<dbReference type="PANTHER" id="PTHR11905">
    <property type="entry name" value="ADAM A DISINTEGRIN AND METALLOPROTEASE DOMAIN"/>
    <property type="match status" value="1"/>
</dbReference>
<dbReference type="Pfam" id="PF15306">
    <property type="entry name" value="LIN37"/>
    <property type="match status" value="1"/>
</dbReference>
<accession>A0AA39FS14</accession>
<dbReference type="PROSITE" id="PS50214">
    <property type="entry name" value="DISINTEGRIN_2"/>
    <property type="match status" value="1"/>
</dbReference>
<reference evidence="12" key="2">
    <citation type="submission" date="2023-03" db="EMBL/GenBank/DDBJ databases">
        <authorList>
            <person name="Inwood S.N."/>
            <person name="Skelly J.G."/>
            <person name="Guhlin J."/>
            <person name="Harrop T.W.R."/>
            <person name="Goldson S.G."/>
            <person name="Dearden P.K."/>
        </authorList>
    </citation>
    <scope>NUCLEOTIDE SEQUENCE</scope>
    <source>
        <strain evidence="12">Lincoln</strain>
        <tissue evidence="12">Whole body</tissue>
    </source>
</reference>
<sequence>MSSKYALEPNIVLKLCVFDKRNGSTRAEVVHDAIQVANIADLSGILKYFFTLNTRVSVVYIETWLGGNRAEITSSMEIGRALQNFNDYTVRKVYQVSADTTQLLTGETFHGGESGMAVPETVCSPRSVGISVDLNTYEPHLLAGTMAHMIGHNIGMRHDDGRENCHCRDWHGCIMAQSIVGAENVQPYKFSECSKSDYEDALKNGRGICLFNKPNELENRSCGNRVIDDGEQCDCGTIAECPELDPCCDPITCKLTSEAQCASGECCDNCKNVNYNNGDRKHASITHFARYLMQIMEFSEHYRKKSCQRASCDVPGCKSRTDINTNLSFHKVPKPGVVITRVNYFEKNERVDQRSEWLRLLNIKKKEKVNLYVCSLHFTPDEYYFPDYQAQRRILKKNALPIPVNISIQEKISFNQRTRRVTMGKKRSGQIPTPNRVKVEVKDEIPDNEVHVARDRLKGALRELLHHSDEGSSMDSSEDTPAPEMKHQLRKTPKPSLPPPPTRRLRRRRQLPADQLFHHTYVMKLFDRSVDLAQFREDTPLYPICRAWLANQPRNPNLVPKIRSPSPEVIEEVNSENILEDVNGELRDVYSLPEPLPREEILNRNRIPSPIPQPEDKLELNYEGQVLKSRELLMKGHRAHWSAVRRKWHAKAQKNEKRFFKSAQILGTIFKRAQTEFE</sequence>
<evidence type="ECO:0000256" key="2">
    <source>
        <dbReference type="ARBA" id="ARBA00022771"/>
    </source>
</evidence>